<sequence length="744" mass="78300">MSNGAVFERAYPSDLRDGAGIRFDKFGLMATARLEYRNIAALKTSPQKGLVAIQDPDTGQFGALDFAQLPVAQPADASITNVKLGPAPGLTIKGNAVDAAAQPQDIPLSSLVAPGNPIGDAIGARPTVDQVGDVAFPAKLFSGTALPAQRAAAERATENRISLLNWVTDRAERARILAGTSTSDHTALIRQAILDTAAANLHLLIEGVYNVSDKINGLAVSQSISGRHWFCDGLKVLPTFNPAATCVLEGNHYCTLANFSISYQSPLLTTPPLTRATIGTNTAGFPDDRYRAVPAINVPYIQTRIDGVCIKNAMYGIRARGNCGAAYWTDLRIGAFTKGVETDGALDFITGSGWRFWPYGYDGLAETFYYDGQTVGWDCAQVESVAVTDLNFFGANMVVRAGELNPGTTPFGNVGSVSLDGNCSRIIMQGGRLNIGVLYSTKDSGQAGYGGKSADCFRSLVQTGGRLQIGLLDSVVNGGANDMEINGGTLEVLGGTHQQVSAGFRSLFVTGGYVRAAWTQQPNISAGTLVQQAVARPVEFAAATGTGVLNAQDMTFMPQRTGDSGNAIVFASDLPGSVAPLNAGGWGIAATNGIQNLQLGPTFAAGTTFSPTVNFVTPNGFVPVYVERHGRYWHTACGIEFTMRLVVNMNNVSVASGRLFITGLPALNGEATGRALTLGEWSGIAFDVPFTQLNAAYDDTRKALVLWECGRASGIAPSAGPIIATNFINNAIMVLNLSGSIAKR</sequence>
<evidence type="ECO:0000313" key="1">
    <source>
        <dbReference type="EMBL" id="GJE63762.1"/>
    </source>
</evidence>
<name>A0ABQ4UA89_9HYPH</name>
<keyword evidence="2" id="KW-1185">Reference proteome</keyword>
<proteinExistence type="predicted"/>
<organism evidence="1 2">
    <name type="scientific">Methylorubrum aminovorans</name>
    <dbReference type="NCBI Taxonomy" id="269069"/>
    <lineage>
        <taxon>Bacteria</taxon>
        <taxon>Pseudomonadati</taxon>
        <taxon>Pseudomonadota</taxon>
        <taxon>Alphaproteobacteria</taxon>
        <taxon>Hyphomicrobiales</taxon>
        <taxon>Methylobacteriaceae</taxon>
        <taxon>Methylorubrum</taxon>
    </lineage>
</organism>
<evidence type="ECO:0008006" key="3">
    <source>
        <dbReference type="Google" id="ProtNLM"/>
    </source>
</evidence>
<protein>
    <recommendedName>
        <fullName evidence="3">Tail fiber protein</fullName>
    </recommendedName>
</protein>
<dbReference type="RefSeq" id="WP_238222781.1">
    <property type="nucleotide sequence ID" value="NZ_BAAADH010000001.1"/>
</dbReference>
<dbReference type="EMBL" id="BPRC01000001">
    <property type="protein sequence ID" value="GJE63762.1"/>
    <property type="molecule type" value="Genomic_DNA"/>
</dbReference>
<reference evidence="1" key="1">
    <citation type="journal article" date="2021" name="Front. Microbiol.">
        <title>Comprehensive Comparative Genomics and Phenotyping of Methylobacterium Species.</title>
        <authorList>
            <person name="Alessa O."/>
            <person name="Ogura Y."/>
            <person name="Fujitani Y."/>
            <person name="Takami H."/>
            <person name="Hayashi T."/>
            <person name="Sahin N."/>
            <person name="Tani A."/>
        </authorList>
    </citation>
    <scope>NUCLEOTIDE SEQUENCE</scope>
    <source>
        <strain evidence="1">NBRC 15686</strain>
    </source>
</reference>
<comment type="caution">
    <text evidence="1">The sequence shown here is derived from an EMBL/GenBank/DDBJ whole genome shotgun (WGS) entry which is preliminary data.</text>
</comment>
<accession>A0ABQ4UA89</accession>
<gene>
    <name evidence="1" type="ORF">LNAOJCKE_0960</name>
</gene>
<dbReference type="Proteomes" id="UP001055039">
    <property type="component" value="Unassembled WGS sequence"/>
</dbReference>
<evidence type="ECO:0000313" key="2">
    <source>
        <dbReference type="Proteomes" id="UP001055039"/>
    </source>
</evidence>
<reference evidence="1" key="2">
    <citation type="submission" date="2021-08" db="EMBL/GenBank/DDBJ databases">
        <authorList>
            <person name="Tani A."/>
            <person name="Ola A."/>
            <person name="Ogura Y."/>
            <person name="Katsura K."/>
            <person name="Hayashi T."/>
        </authorList>
    </citation>
    <scope>NUCLEOTIDE SEQUENCE</scope>
    <source>
        <strain evidence="1">NBRC 15686</strain>
    </source>
</reference>